<evidence type="ECO:0000313" key="2">
    <source>
        <dbReference type="EMBL" id="MBT1070307.1"/>
    </source>
</evidence>
<feature type="domain" description="Helix-turn-helix" evidence="1">
    <location>
        <begin position="5"/>
        <end position="54"/>
    </location>
</feature>
<evidence type="ECO:0000313" key="3">
    <source>
        <dbReference type="Proteomes" id="UP000784128"/>
    </source>
</evidence>
<name>A0ABS5U3R4_9BACT</name>
<gene>
    <name evidence="2" type="ORF">KJB30_00770</name>
</gene>
<sequence length="59" mass="7108">MNHHLYTVKSLREFLQIGRSNLYDLIKKADLKPTYYIGKSPRWTHEAVENWLSMRTKTK</sequence>
<dbReference type="RefSeq" id="WP_214296016.1">
    <property type="nucleotide sequence ID" value="NZ_JAHDYS010000001.1"/>
</dbReference>
<reference evidence="2 3" key="1">
    <citation type="submission" date="2021-05" db="EMBL/GenBank/DDBJ databases">
        <title>The draft genome of Geobacter chapellei DSM 13688.</title>
        <authorList>
            <person name="Xu Z."/>
            <person name="Masuda Y."/>
            <person name="Itoh H."/>
            <person name="Senoo K."/>
        </authorList>
    </citation>
    <scope>NUCLEOTIDE SEQUENCE [LARGE SCALE GENOMIC DNA]</scope>
    <source>
        <strain evidence="2 3">DSM 13688</strain>
    </source>
</reference>
<comment type="caution">
    <text evidence="2">The sequence shown here is derived from an EMBL/GenBank/DDBJ whole genome shotgun (WGS) entry which is preliminary data.</text>
</comment>
<dbReference type="Gene3D" id="1.10.238.160">
    <property type="match status" value="1"/>
</dbReference>
<keyword evidence="3" id="KW-1185">Reference proteome</keyword>
<dbReference type="InterPro" id="IPR041657">
    <property type="entry name" value="HTH_17"/>
</dbReference>
<organism evidence="2 3">
    <name type="scientific">Pelotalea chapellei</name>
    <dbReference type="NCBI Taxonomy" id="44671"/>
    <lineage>
        <taxon>Bacteria</taxon>
        <taxon>Pseudomonadati</taxon>
        <taxon>Thermodesulfobacteriota</taxon>
        <taxon>Desulfuromonadia</taxon>
        <taxon>Geobacterales</taxon>
        <taxon>Geobacteraceae</taxon>
        <taxon>Pelotalea</taxon>
    </lineage>
</organism>
<accession>A0ABS5U3R4</accession>
<dbReference type="Pfam" id="PF12728">
    <property type="entry name" value="HTH_17"/>
    <property type="match status" value="1"/>
</dbReference>
<evidence type="ECO:0000259" key="1">
    <source>
        <dbReference type="Pfam" id="PF12728"/>
    </source>
</evidence>
<dbReference type="Proteomes" id="UP000784128">
    <property type="component" value="Unassembled WGS sequence"/>
</dbReference>
<protein>
    <submittedName>
        <fullName evidence="2">Helix-turn-helix domain-containing protein</fullName>
    </submittedName>
</protein>
<proteinExistence type="predicted"/>
<dbReference type="EMBL" id="JAHDYS010000001">
    <property type="protein sequence ID" value="MBT1070307.1"/>
    <property type="molecule type" value="Genomic_DNA"/>
</dbReference>